<dbReference type="AlphaFoldDB" id="M0B8R6"/>
<proteinExistence type="predicted"/>
<reference evidence="1 2" key="1">
    <citation type="journal article" date="2014" name="PLoS Genet.">
        <title>Phylogenetically driven sequencing of extremely halophilic archaea reveals strategies for static and dynamic osmo-response.</title>
        <authorList>
            <person name="Becker E.A."/>
            <person name="Seitzer P.M."/>
            <person name="Tritt A."/>
            <person name="Larsen D."/>
            <person name="Krusor M."/>
            <person name="Yao A.I."/>
            <person name="Wu D."/>
            <person name="Madern D."/>
            <person name="Eisen J.A."/>
            <person name="Darling A.E."/>
            <person name="Facciotti M.T."/>
        </authorList>
    </citation>
    <scope>NUCLEOTIDE SEQUENCE [LARGE SCALE GENOMIC DNA]</scope>
    <source>
        <strain evidence="1 2">JCM 14624</strain>
    </source>
</reference>
<evidence type="ECO:0000313" key="1">
    <source>
        <dbReference type="EMBL" id="ELZ07205.1"/>
    </source>
</evidence>
<evidence type="ECO:0000313" key="2">
    <source>
        <dbReference type="Proteomes" id="UP000011560"/>
    </source>
</evidence>
<dbReference type="Proteomes" id="UP000011560">
    <property type="component" value="Unassembled WGS sequence"/>
</dbReference>
<keyword evidence="2" id="KW-1185">Reference proteome</keyword>
<dbReference type="EMBL" id="AOIQ01000023">
    <property type="protein sequence ID" value="ELZ07205.1"/>
    <property type="molecule type" value="Genomic_DNA"/>
</dbReference>
<accession>M0B8R6</accession>
<organism evidence="1 2">
    <name type="scientific">Halovivax asiaticus JCM 14624</name>
    <dbReference type="NCBI Taxonomy" id="1227490"/>
    <lineage>
        <taxon>Archaea</taxon>
        <taxon>Methanobacteriati</taxon>
        <taxon>Methanobacteriota</taxon>
        <taxon>Stenosarchaea group</taxon>
        <taxon>Halobacteria</taxon>
        <taxon>Halobacteriales</taxon>
        <taxon>Natrialbaceae</taxon>
        <taxon>Halovivax</taxon>
    </lineage>
</organism>
<dbReference type="STRING" id="1227490.C479_15517"/>
<comment type="caution">
    <text evidence="1">The sequence shown here is derived from an EMBL/GenBank/DDBJ whole genome shotgun (WGS) entry which is preliminary data.</text>
</comment>
<protein>
    <submittedName>
        <fullName evidence="1">Uncharacterized protein</fullName>
    </submittedName>
</protein>
<gene>
    <name evidence="1" type="ORF">C479_15517</name>
</gene>
<sequence>MATRGRAAAFDDVSAIVAMDPDRFAEFVLVRQCVVERPVEGSGCRLGECERSACDANIYNRRPIVGEPRRPGSSNGDSITGKFLDQERVYSVSSREDFPRTHVSVPLGPLSMRICVWRVNRRV</sequence>
<name>M0B8R6_9EURY</name>